<dbReference type="HOGENOM" id="CLU_056788_0_1_2"/>
<evidence type="ECO:0000313" key="2">
    <source>
        <dbReference type="EMBL" id="AEA46850.1"/>
    </source>
</evidence>
<dbReference type="InterPro" id="IPR012337">
    <property type="entry name" value="RNaseH-like_sf"/>
</dbReference>
<protein>
    <submittedName>
        <fullName evidence="2">CENP-B protein</fullName>
    </submittedName>
</protein>
<proteinExistence type="predicted"/>
<dbReference type="STRING" id="693661.Arcve_0835"/>
<dbReference type="EMBL" id="CP002588">
    <property type="protein sequence ID" value="AEA46850.1"/>
    <property type="molecule type" value="Genomic_DNA"/>
</dbReference>
<dbReference type="NCBIfam" id="NF033545">
    <property type="entry name" value="transpos_IS630"/>
    <property type="match status" value="1"/>
</dbReference>
<dbReference type="AlphaFoldDB" id="F2KS09"/>
<dbReference type="PANTHER" id="PTHR46564:SF1">
    <property type="entry name" value="TRANSPOSASE"/>
    <property type="match status" value="1"/>
</dbReference>
<dbReference type="eggNOG" id="arCOG02129">
    <property type="taxonomic scope" value="Archaea"/>
</dbReference>
<feature type="domain" description="Tc1-like transposase DDE" evidence="1">
    <location>
        <begin position="172"/>
        <end position="305"/>
    </location>
</feature>
<dbReference type="PANTHER" id="PTHR46564">
    <property type="entry name" value="TRANSPOSASE"/>
    <property type="match status" value="1"/>
</dbReference>
<evidence type="ECO:0000313" key="3">
    <source>
        <dbReference type="Proteomes" id="UP000008136"/>
    </source>
</evidence>
<gene>
    <name evidence="2" type="ordered locus">Arcve_0835</name>
</gene>
<dbReference type="InterPro" id="IPR038717">
    <property type="entry name" value="Tc1-like_DDE_dom"/>
</dbReference>
<sequence>MGRKRVYEVVKHLPAEELDRRIKRLEKDTRVLKRLYFIRYLYKGMNVEEAAELVGITKATGYAWLKRWNSKGYEGLIPEFGGGRPAKLTKEQKEKLREMLKEGDSWTTKEVQELIEAEFGVKYSSWQVRRILRSFGMKYAKPYQKDYRKPDNAEDTLKNLDEAEIDQDILGFIDEMAVEANANTARLWSFGKPVKRVATYVKAKVSGFYSLNGESVIEFPERNRTEEFIAFLKKIREANPGKRIVIVLDNFRTHHAKKVREEAEKLDIALVYLPPYSPDLNPIENVWKSVKRFVSEVSPLNIEELKETISKAFRKLTESISFATAWIEKFLGDKFKMFCT</sequence>
<dbReference type="Gene3D" id="3.30.420.10">
    <property type="entry name" value="Ribonuclease H-like superfamily/Ribonuclease H"/>
    <property type="match status" value="1"/>
</dbReference>
<dbReference type="Pfam" id="PF13565">
    <property type="entry name" value="HTH_32"/>
    <property type="match status" value="1"/>
</dbReference>
<dbReference type="RefSeq" id="WP_013683522.1">
    <property type="nucleotide sequence ID" value="NC_015320.1"/>
</dbReference>
<dbReference type="Pfam" id="PF13358">
    <property type="entry name" value="DDE_3"/>
    <property type="match status" value="1"/>
</dbReference>
<accession>F2KS09</accession>
<evidence type="ECO:0000259" key="1">
    <source>
        <dbReference type="Pfam" id="PF13358"/>
    </source>
</evidence>
<dbReference type="InterPro" id="IPR036397">
    <property type="entry name" value="RNaseH_sf"/>
</dbReference>
<dbReference type="SUPFAM" id="SSF53098">
    <property type="entry name" value="Ribonuclease H-like"/>
    <property type="match status" value="1"/>
</dbReference>
<dbReference type="SUPFAM" id="SSF46689">
    <property type="entry name" value="Homeodomain-like"/>
    <property type="match status" value="1"/>
</dbReference>
<dbReference type="KEGG" id="ave:Arcve_0835"/>
<organism evidence="2 3">
    <name type="scientific">Archaeoglobus veneficus (strain DSM 11195 / SNP6)</name>
    <dbReference type="NCBI Taxonomy" id="693661"/>
    <lineage>
        <taxon>Archaea</taxon>
        <taxon>Methanobacteriati</taxon>
        <taxon>Methanobacteriota</taxon>
        <taxon>Archaeoglobi</taxon>
        <taxon>Archaeoglobales</taxon>
        <taxon>Archaeoglobaceae</taxon>
        <taxon>Archaeoglobus</taxon>
    </lineage>
</organism>
<dbReference type="eggNOG" id="arCOG02128">
    <property type="taxonomic scope" value="Archaea"/>
</dbReference>
<dbReference type="GeneID" id="32167192"/>
<dbReference type="Proteomes" id="UP000008136">
    <property type="component" value="Chromosome"/>
</dbReference>
<dbReference type="GO" id="GO:0003676">
    <property type="term" value="F:nucleic acid binding"/>
    <property type="evidence" value="ECO:0007669"/>
    <property type="project" value="InterPro"/>
</dbReference>
<reference evidence="2 3" key="1">
    <citation type="submission" date="2011-03" db="EMBL/GenBank/DDBJ databases">
        <title>The complete genome of Archaeoglobus veneficus SNP6.</title>
        <authorList>
            <consortium name="US DOE Joint Genome Institute (JGI-PGF)"/>
            <person name="Lucas S."/>
            <person name="Copeland A."/>
            <person name="Lapidus A."/>
            <person name="Bruce D."/>
            <person name="Goodwin L."/>
            <person name="Pitluck S."/>
            <person name="Kyrpides N."/>
            <person name="Mavromatis K."/>
            <person name="Pagani I."/>
            <person name="Ivanova N."/>
            <person name="Mikhailova N."/>
            <person name="Lu M."/>
            <person name="Detter J.C."/>
            <person name="Tapia R."/>
            <person name="Han C."/>
            <person name="Land M."/>
            <person name="Hauser L."/>
            <person name="Markowitz V."/>
            <person name="Cheng J.-F."/>
            <person name="Hugenholtz P."/>
            <person name="Woyke T."/>
            <person name="Wu D."/>
            <person name="Spring S."/>
            <person name="Brambilla E."/>
            <person name="Klenk H.-P."/>
            <person name="Eisen J.A."/>
        </authorList>
    </citation>
    <scope>NUCLEOTIDE SEQUENCE [LARGE SCALE GENOMIC DNA]</scope>
    <source>
        <strain>SNP6</strain>
    </source>
</reference>
<keyword evidence="3" id="KW-1185">Reference proteome</keyword>
<dbReference type="OrthoDB" id="195008at2157"/>
<dbReference type="InterPro" id="IPR047655">
    <property type="entry name" value="Transpos_IS630-like"/>
</dbReference>
<dbReference type="InterPro" id="IPR009057">
    <property type="entry name" value="Homeodomain-like_sf"/>
</dbReference>
<name>F2KS09_ARCVS</name>